<evidence type="ECO:0000259" key="1">
    <source>
        <dbReference type="Pfam" id="PF13568"/>
    </source>
</evidence>
<evidence type="ECO:0000313" key="2">
    <source>
        <dbReference type="EMBL" id="HIX73644.1"/>
    </source>
</evidence>
<gene>
    <name evidence="2" type="ORF">H9977_01110</name>
</gene>
<dbReference type="AlphaFoldDB" id="A0A9D1X672"/>
<proteinExistence type="predicted"/>
<dbReference type="EMBL" id="DXEL01000011">
    <property type="protein sequence ID" value="HIX73644.1"/>
    <property type="molecule type" value="Genomic_DNA"/>
</dbReference>
<dbReference type="Proteomes" id="UP000886740">
    <property type="component" value="Unassembled WGS sequence"/>
</dbReference>
<feature type="domain" description="Outer membrane protein beta-barrel" evidence="1">
    <location>
        <begin position="23"/>
        <end position="179"/>
    </location>
</feature>
<organism evidence="2 3">
    <name type="scientific">Candidatus Parabacteroides intestinipullorum</name>
    <dbReference type="NCBI Taxonomy" id="2838723"/>
    <lineage>
        <taxon>Bacteria</taxon>
        <taxon>Pseudomonadati</taxon>
        <taxon>Bacteroidota</taxon>
        <taxon>Bacteroidia</taxon>
        <taxon>Bacteroidales</taxon>
        <taxon>Tannerellaceae</taxon>
        <taxon>Parabacteroides</taxon>
    </lineage>
</organism>
<protein>
    <submittedName>
        <fullName evidence="2">PorT family protein</fullName>
    </submittedName>
</protein>
<evidence type="ECO:0000313" key="3">
    <source>
        <dbReference type="Proteomes" id="UP000886740"/>
    </source>
</evidence>
<accession>A0A9D1X672</accession>
<sequence>MRKLFYLLGLMALVAVMPLKTTAQELHFMPKIGFTLADISHLQTKVRSGANVGLGAEYLFPNEIAAVETGVYYAMQGAYIKGTVAGHYLTTFLKNDYLNIPVLAKAYVYNGINVFVGPQFSFNVKDKITMEYGGKELGKVNTTDFVENFDLAIMMGVGYQFESGLFVNANYNLGLLAVFKEDEFTITGENAAHTITDGLSTRNRVFQISAGWRF</sequence>
<reference evidence="2" key="2">
    <citation type="submission" date="2021-04" db="EMBL/GenBank/DDBJ databases">
        <authorList>
            <person name="Gilroy R."/>
        </authorList>
    </citation>
    <scope>NUCLEOTIDE SEQUENCE</scope>
    <source>
        <strain evidence="2">ChiGjej6B6-14162</strain>
    </source>
</reference>
<reference evidence="2" key="1">
    <citation type="journal article" date="2021" name="PeerJ">
        <title>Extensive microbial diversity within the chicken gut microbiome revealed by metagenomics and culture.</title>
        <authorList>
            <person name="Gilroy R."/>
            <person name="Ravi A."/>
            <person name="Getino M."/>
            <person name="Pursley I."/>
            <person name="Horton D.L."/>
            <person name="Alikhan N.F."/>
            <person name="Baker D."/>
            <person name="Gharbi K."/>
            <person name="Hall N."/>
            <person name="Watson M."/>
            <person name="Adriaenssens E.M."/>
            <person name="Foster-Nyarko E."/>
            <person name="Jarju S."/>
            <person name="Secka A."/>
            <person name="Antonio M."/>
            <person name="Oren A."/>
            <person name="Chaudhuri R.R."/>
            <person name="La Ragione R."/>
            <person name="Hildebrand F."/>
            <person name="Pallen M.J."/>
        </authorList>
    </citation>
    <scope>NUCLEOTIDE SEQUENCE</scope>
    <source>
        <strain evidence="2">ChiGjej6B6-14162</strain>
    </source>
</reference>
<dbReference type="Gene3D" id="2.40.160.20">
    <property type="match status" value="1"/>
</dbReference>
<name>A0A9D1X672_9BACT</name>
<dbReference type="InterPro" id="IPR025665">
    <property type="entry name" value="Beta-barrel_OMP_2"/>
</dbReference>
<comment type="caution">
    <text evidence="2">The sequence shown here is derived from an EMBL/GenBank/DDBJ whole genome shotgun (WGS) entry which is preliminary data.</text>
</comment>
<dbReference type="Pfam" id="PF13568">
    <property type="entry name" value="OMP_b-brl_2"/>
    <property type="match status" value="1"/>
</dbReference>